<dbReference type="VEuPathDB" id="FungiDB:PADG_11924"/>
<gene>
    <name evidence="1" type="ORF">PADG_11924</name>
</gene>
<proteinExistence type="predicted"/>
<dbReference type="Proteomes" id="UP000001628">
    <property type="component" value="Unassembled WGS sequence"/>
</dbReference>
<sequence>MKNPHLVAIANMILQEVSMLEGKREREMGQEKTIRDKTRKPKPYTYRACFRKRETREKREKKKEAIYNHKGCVAGNKELEITKGGIV</sequence>
<reference evidence="1 2" key="1">
    <citation type="journal article" date="2011" name="PLoS Genet.">
        <title>Comparative genomic analysis of human fungal pathogens causing paracoccidioidomycosis.</title>
        <authorList>
            <person name="Desjardins C.A."/>
            <person name="Champion M.D."/>
            <person name="Holder J.W."/>
            <person name="Muszewska A."/>
            <person name="Goldberg J."/>
            <person name="Bailao A.M."/>
            <person name="Brigido M.M."/>
            <person name="Ferreira M.E."/>
            <person name="Garcia A.M."/>
            <person name="Grynberg M."/>
            <person name="Gujja S."/>
            <person name="Heiman D.I."/>
            <person name="Henn M.R."/>
            <person name="Kodira C.D."/>
            <person name="Leon-Narvaez H."/>
            <person name="Longo L.V."/>
            <person name="Ma L.J."/>
            <person name="Malavazi I."/>
            <person name="Matsuo A.L."/>
            <person name="Morais F.V."/>
            <person name="Pereira M."/>
            <person name="Rodriguez-Brito S."/>
            <person name="Sakthikumar S."/>
            <person name="Salem-Izacc S.M."/>
            <person name="Sykes S.M."/>
            <person name="Teixeira M.M."/>
            <person name="Vallejo M.C."/>
            <person name="Walter M.E."/>
            <person name="Yandava C."/>
            <person name="Young S."/>
            <person name="Zeng Q."/>
            <person name="Zucker J."/>
            <person name="Felipe M.S."/>
            <person name="Goldman G.H."/>
            <person name="Haas B.J."/>
            <person name="McEwen J.G."/>
            <person name="Nino-Vega G."/>
            <person name="Puccia R."/>
            <person name="San-Blas G."/>
            <person name="Soares C.M."/>
            <person name="Birren B.W."/>
            <person name="Cuomo C.A."/>
        </authorList>
    </citation>
    <scope>NUCLEOTIDE SEQUENCE [LARGE SCALE GENOMIC DNA]</scope>
    <source>
        <strain evidence="1 2">Pb18</strain>
    </source>
</reference>
<protein>
    <submittedName>
        <fullName evidence="1">Uncharacterized protein</fullName>
    </submittedName>
</protein>
<dbReference type="HOGENOM" id="CLU_2483971_0_0_1"/>
<dbReference type="AlphaFoldDB" id="A0A0A0HRV9"/>
<dbReference type="RefSeq" id="XP_010761145.1">
    <property type="nucleotide sequence ID" value="XM_010762843.1"/>
</dbReference>
<dbReference type="GeneID" id="22587821"/>
<dbReference type="EMBL" id="KN275962">
    <property type="protein sequence ID" value="KGM91949.1"/>
    <property type="molecule type" value="Genomic_DNA"/>
</dbReference>
<evidence type="ECO:0000313" key="2">
    <source>
        <dbReference type="Proteomes" id="UP000001628"/>
    </source>
</evidence>
<dbReference type="KEGG" id="pbn:PADG_11924"/>
<accession>A0A0A0HRV9</accession>
<organism evidence="1 2">
    <name type="scientific">Paracoccidioides brasiliensis (strain Pb18)</name>
    <dbReference type="NCBI Taxonomy" id="502780"/>
    <lineage>
        <taxon>Eukaryota</taxon>
        <taxon>Fungi</taxon>
        <taxon>Dikarya</taxon>
        <taxon>Ascomycota</taxon>
        <taxon>Pezizomycotina</taxon>
        <taxon>Eurotiomycetes</taxon>
        <taxon>Eurotiomycetidae</taxon>
        <taxon>Onygenales</taxon>
        <taxon>Ajellomycetaceae</taxon>
        <taxon>Paracoccidioides</taxon>
    </lineage>
</organism>
<name>A0A0A0HRV9_PARBD</name>
<keyword evidence="2" id="KW-1185">Reference proteome</keyword>
<evidence type="ECO:0000313" key="1">
    <source>
        <dbReference type="EMBL" id="KGM91949.1"/>
    </source>
</evidence>
<dbReference type="InParanoid" id="A0A0A0HRV9"/>